<dbReference type="GO" id="GO:1990817">
    <property type="term" value="F:poly(A) RNA polymerase activity"/>
    <property type="evidence" value="ECO:0007669"/>
    <property type="project" value="InterPro"/>
</dbReference>
<proteinExistence type="predicted"/>
<organism evidence="2 3">
    <name type="scientific">Penicillium cosmopolitanum</name>
    <dbReference type="NCBI Taxonomy" id="1131564"/>
    <lineage>
        <taxon>Eukaryota</taxon>
        <taxon>Fungi</taxon>
        <taxon>Dikarya</taxon>
        <taxon>Ascomycota</taxon>
        <taxon>Pezizomycotina</taxon>
        <taxon>Eurotiomycetes</taxon>
        <taxon>Eurotiomycetidae</taxon>
        <taxon>Eurotiales</taxon>
        <taxon>Aspergillaceae</taxon>
        <taxon>Penicillium</taxon>
    </lineage>
</organism>
<reference evidence="2" key="2">
    <citation type="journal article" date="2023" name="IMA Fungus">
        <title>Comparative genomic study of the Penicillium genus elucidates a diverse pangenome and 15 lateral gene transfer events.</title>
        <authorList>
            <person name="Petersen C."/>
            <person name="Sorensen T."/>
            <person name="Nielsen M.R."/>
            <person name="Sondergaard T.E."/>
            <person name="Sorensen J.L."/>
            <person name="Fitzpatrick D.A."/>
            <person name="Frisvad J.C."/>
            <person name="Nielsen K.L."/>
        </authorList>
    </citation>
    <scope>NUCLEOTIDE SEQUENCE</scope>
    <source>
        <strain evidence="2">IBT 29677</strain>
    </source>
</reference>
<evidence type="ECO:0000313" key="2">
    <source>
        <dbReference type="EMBL" id="KAJ5397206.1"/>
    </source>
</evidence>
<dbReference type="GO" id="GO:0005730">
    <property type="term" value="C:nucleolus"/>
    <property type="evidence" value="ECO:0007669"/>
    <property type="project" value="TreeGrafter"/>
</dbReference>
<dbReference type="SUPFAM" id="SSF81631">
    <property type="entry name" value="PAP/OAS1 substrate-binding domain"/>
    <property type="match status" value="1"/>
</dbReference>
<protein>
    <recommendedName>
        <fullName evidence="4">PAP-associated domain-containing protein</fullName>
    </recommendedName>
</protein>
<dbReference type="GO" id="GO:0031499">
    <property type="term" value="C:TRAMP complex"/>
    <property type="evidence" value="ECO:0007669"/>
    <property type="project" value="TreeGrafter"/>
</dbReference>
<dbReference type="InterPro" id="IPR045862">
    <property type="entry name" value="Trf4-like"/>
</dbReference>
<dbReference type="AlphaFoldDB" id="A0A9W9W290"/>
<reference evidence="2" key="1">
    <citation type="submission" date="2022-12" db="EMBL/GenBank/DDBJ databases">
        <authorList>
            <person name="Petersen C."/>
        </authorList>
    </citation>
    <scope>NUCLEOTIDE SEQUENCE</scope>
    <source>
        <strain evidence="2">IBT 29677</strain>
    </source>
</reference>
<dbReference type="GO" id="GO:0043634">
    <property type="term" value="P:polyadenylation-dependent ncRNA catabolic process"/>
    <property type="evidence" value="ECO:0007669"/>
    <property type="project" value="TreeGrafter"/>
</dbReference>
<evidence type="ECO:0008006" key="4">
    <source>
        <dbReference type="Google" id="ProtNLM"/>
    </source>
</evidence>
<dbReference type="EMBL" id="JAPZBU010000006">
    <property type="protein sequence ID" value="KAJ5397206.1"/>
    <property type="molecule type" value="Genomic_DNA"/>
</dbReference>
<accession>A0A9W9W290</accession>
<feature type="region of interest" description="Disordered" evidence="1">
    <location>
        <begin position="66"/>
        <end position="117"/>
    </location>
</feature>
<dbReference type="OrthoDB" id="273917at2759"/>
<gene>
    <name evidence="2" type="ORF">N7509_005319</name>
</gene>
<sequence>MRLSALRSSRIALQTPRQLRASVSSPQDSDVFANNLRKTLDAHRTSNRNRLIRKVYPRSPAAGLWRPEIPLESRPEGSPATPPAPTVKEAKPKETTSRQRRRLRHEDSASRSTQSRLADTLIRSSETLHDGSAGNHPWLNYLGPSGGIDNATTFLNAEILALERYLSPSSPEQSWTDQLSAQVIGLLNPIVPHTPQLIGSRQVGLALPHSDLNFLLPFEDLLRSPDRARKPSATRPQIHDAHLRLLRRVKSTLESSPSFDQIQLSGKRRFILEARHHPTGLLLRFHCGERAPELMDYLKNYLAQYPTLRPLYMATRALLEARGLFGYSQSGIRPDALAMLLVAFLKLNQSRFSVPFNVGEQFLTFLKFYGTDVDLQSTGIAVDPPGFFGFEKIHDSEQGNTNTACLRGQRSLINAKRTAVSRGNMPAGQRLCIQDPTHYMNDLGRSCTRTAELQNIFSTAYKQLCDSSQDWKDTDKVDSILASALRANFDQLETLRESLVPSD</sequence>
<dbReference type="PANTHER" id="PTHR23092:SF50">
    <property type="entry name" value="MTF2-LIKE C-TERMINAL DOMAIN-CONTAINING PROTEIN"/>
    <property type="match status" value="1"/>
</dbReference>
<dbReference type="PANTHER" id="PTHR23092">
    <property type="entry name" value="POLY(A) RNA POLYMERASE"/>
    <property type="match status" value="1"/>
</dbReference>
<dbReference type="GeneID" id="81368936"/>
<evidence type="ECO:0000313" key="3">
    <source>
        <dbReference type="Proteomes" id="UP001147747"/>
    </source>
</evidence>
<keyword evidence="3" id="KW-1185">Reference proteome</keyword>
<dbReference type="Gene3D" id="1.10.1410.10">
    <property type="match status" value="1"/>
</dbReference>
<comment type="caution">
    <text evidence="2">The sequence shown here is derived from an EMBL/GenBank/DDBJ whole genome shotgun (WGS) entry which is preliminary data.</text>
</comment>
<dbReference type="GO" id="GO:0003729">
    <property type="term" value="F:mRNA binding"/>
    <property type="evidence" value="ECO:0007669"/>
    <property type="project" value="TreeGrafter"/>
</dbReference>
<dbReference type="RefSeq" id="XP_056489258.1">
    <property type="nucleotide sequence ID" value="XM_056629956.1"/>
</dbReference>
<name>A0A9W9W290_9EURO</name>
<feature type="compositionally biased region" description="Basic and acidic residues" evidence="1">
    <location>
        <begin position="88"/>
        <end position="97"/>
    </location>
</feature>
<dbReference type="GO" id="GO:0031123">
    <property type="term" value="P:RNA 3'-end processing"/>
    <property type="evidence" value="ECO:0007669"/>
    <property type="project" value="TreeGrafter"/>
</dbReference>
<dbReference type="Proteomes" id="UP001147747">
    <property type="component" value="Unassembled WGS sequence"/>
</dbReference>
<evidence type="ECO:0000256" key="1">
    <source>
        <dbReference type="SAM" id="MobiDB-lite"/>
    </source>
</evidence>